<sequence>MVGIIVTGHGNFASGILSSLKLIAGEQEKLVGVDFTADDSTESLEIKLQEAIQGLECDEVLVLSDLAGGSPFKVSVMLSQKLFNKNIRVISGTNLGMTLETSLCRDGIGVDDLLDFAINSGISSIKTFELKDIEEDEDVEELDGI</sequence>
<dbReference type="NCBIfam" id="NF040761">
    <property type="entry name" value="AgaF"/>
    <property type="match status" value="1"/>
</dbReference>
<organism evidence="9 10">
    <name type="scientific">Clostridium sardiniense</name>
    <name type="common">Clostridium absonum</name>
    <dbReference type="NCBI Taxonomy" id="29369"/>
    <lineage>
        <taxon>Bacteria</taxon>
        <taxon>Bacillati</taxon>
        <taxon>Bacillota</taxon>
        <taxon>Clostridia</taxon>
        <taxon>Eubacteriales</taxon>
        <taxon>Clostridiaceae</taxon>
        <taxon>Clostridium</taxon>
    </lineage>
</organism>
<dbReference type="InterPro" id="IPR051471">
    <property type="entry name" value="Bacterial_PTS_sugar_comp"/>
</dbReference>
<keyword evidence="7" id="KW-0418">Kinase</keyword>
<evidence type="ECO:0000256" key="2">
    <source>
        <dbReference type="ARBA" id="ARBA00022448"/>
    </source>
</evidence>
<evidence type="ECO:0000313" key="10">
    <source>
        <dbReference type="Proteomes" id="UP001299068"/>
    </source>
</evidence>
<dbReference type="PROSITE" id="PS51096">
    <property type="entry name" value="PTS_EIIA_TYPE_4"/>
    <property type="match status" value="1"/>
</dbReference>
<keyword evidence="5" id="KW-0808">Transferase</keyword>
<keyword evidence="4 9" id="KW-0762">Sugar transport</keyword>
<dbReference type="SUPFAM" id="SSF53062">
    <property type="entry name" value="PTS system fructose IIA component-like"/>
    <property type="match status" value="1"/>
</dbReference>
<dbReference type="CDD" id="cd00006">
    <property type="entry name" value="PTS_IIA_man"/>
    <property type="match status" value="1"/>
</dbReference>
<protein>
    <submittedName>
        <fullName evidence="9">PTS sugar transporter subunit IIA</fullName>
    </submittedName>
</protein>
<dbReference type="Gene3D" id="3.40.50.510">
    <property type="entry name" value="Phosphotransferase system, mannose-type IIA component"/>
    <property type="match status" value="1"/>
</dbReference>
<evidence type="ECO:0000256" key="5">
    <source>
        <dbReference type="ARBA" id="ARBA00022679"/>
    </source>
</evidence>
<dbReference type="RefSeq" id="WP_221861135.1">
    <property type="nucleotide sequence ID" value="NZ_JAIKTU010000007.1"/>
</dbReference>
<evidence type="ECO:0000256" key="7">
    <source>
        <dbReference type="ARBA" id="ARBA00022777"/>
    </source>
</evidence>
<keyword evidence="3" id="KW-0963">Cytoplasm</keyword>
<dbReference type="PANTHER" id="PTHR33799">
    <property type="entry name" value="PTS PERMEASE-RELATED-RELATED"/>
    <property type="match status" value="1"/>
</dbReference>
<dbReference type="InterPro" id="IPR033887">
    <property type="entry name" value="PTS_IIA_man"/>
</dbReference>
<proteinExistence type="predicted"/>
<keyword evidence="2" id="KW-0813">Transport</keyword>
<comment type="caution">
    <text evidence="9">The sequence shown here is derived from an EMBL/GenBank/DDBJ whole genome shotgun (WGS) entry which is preliminary data.</text>
</comment>
<evidence type="ECO:0000256" key="1">
    <source>
        <dbReference type="ARBA" id="ARBA00004496"/>
    </source>
</evidence>
<feature type="domain" description="PTS EIIA type-4" evidence="8">
    <location>
        <begin position="1"/>
        <end position="125"/>
    </location>
</feature>
<keyword evidence="6" id="KW-0598">Phosphotransferase system</keyword>
<accession>A0ABS7KYA2</accession>
<evidence type="ECO:0000313" key="9">
    <source>
        <dbReference type="EMBL" id="MBY0755791.1"/>
    </source>
</evidence>
<evidence type="ECO:0000259" key="8">
    <source>
        <dbReference type="PROSITE" id="PS51096"/>
    </source>
</evidence>
<comment type="subcellular location">
    <subcellularLocation>
        <location evidence="1">Cytoplasm</location>
    </subcellularLocation>
</comment>
<dbReference type="InterPro" id="IPR004701">
    <property type="entry name" value="PTS_EIIA_man-typ"/>
</dbReference>
<name>A0ABS7KYA2_CLOSR</name>
<evidence type="ECO:0000256" key="4">
    <source>
        <dbReference type="ARBA" id="ARBA00022597"/>
    </source>
</evidence>
<dbReference type="EMBL" id="JAIKTU010000007">
    <property type="protein sequence ID" value="MBY0755791.1"/>
    <property type="molecule type" value="Genomic_DNA"/>
</dbReference>
<dbReference type="InterPro" id="IPR036662">
    <property type="entry name" value="PTS_EIIA_man-typ_sf"/>
</dbReference>
<evidence type="ECO:0000256" key="6">
    <source>
        <dbReference type="ARBA" id="ARBA00022683"/>
    </source>
</evidence>
<reference evidence="9 10" key="1">
    <citation type="journal article" date="2021" name="Cell Host Microbe">
        <title>in vivo commensal control of Clostridioides difficile virulence.</title>
        <authorList>
            <person name="Girinathan B.P."/>
            <person name="Dibenedetto N."/>
            <person name="Worley J.N."/>
            <person name="Peltier J."/>
            <person name="Arrieta-Ortiz M.L."/>
            <person name="Rupa Christinal Immanuel S."/>
            <person name="Lavin R."/>
            <person name="Delaney M.L."/>
            <person name="Cummins C."/>
            <person name="Hoffmann M."/>
            <person name="Luo Y."/>
            <person name="Gonzalez-Escalona N."/>
            <person name="Allard M."/>
            <person name="Onderdonk A.B."/>
            <person name="Gerber G.K."/>
            <person name="Sonenshein A.L."/>
            <person name="Baliga N."/>
            <person name="Dupuy B."/>
            <person name="Bry L."/>
        </authorList>
    </citation>
    <scope>NUCLEOTIDE SEQUENCE [LARGE SCALE GENOMIC DNA]</scope>
    <source>
        <strain evidence="9 10">DSM 599</strain>
    </source>
</reference>
<evidence type="ECO:0000256" key="3">
    <source>
        <dbReference type="ARBA" id="ARBA00022490"/>
    </source>
</evidence>
<dbReference type="Proteomes" id="UP001299068">
    <property type="component" value="Unassembled WGS sequence"/>
</dbReference>
<dbReference type="Pfam" id="PF03610">
    <property type="entry name" value="EIIA-man"/>
    <property type="match status" value="1"/>
</dbReference>
<keyword evidence="10" id="KW-1185">Reference proteome</keyword>
<dbReference type="PANTHER" id="PTHR33799:SF1">
    <property type="entry name" value="PTS SYSTEM MANNOSE-SPECIFIC EIIAB COMPONENT-RELATED"/>
    <property type="match status" value="1"/>
</dbReference>
<gene>
    <name evidence="9" type="ORF">K5V21_10020</name>
</gene>